<keyword evidence="3" id="KW-1185">Reference proteome</keyword>
<dbReference type="OrthoDB" id="8252025at2"/>
<reference evidence="2 3" key="1">
    <citation type="submission" date="2019-03" db="EMBL/GenBank/DDBJ databases">
        <title>Bradyrhizobium diversity isolated from nodules of Chamaecrista fasciculata.</title>
        <authorList>
            <person name="Klepa M.S."/>
            <person name="Urquiaga M.O."/>
            <person name="Hungria M."/>
            <person name="Delamuta J.R."/>
        </authorList>
    </citation>
    <scope>NUCLEOTIDE SEQUENCE [LARGE SCALE GENOMIC DNA]</scope>
    <source>
        <strain evidence="2 3">CNPSo 3448</strain>
    </source>
</reference>
<evidence type="ECO:0000313" key="3">
    <source>
        <dbReference type="Proteomes" id="UP000297966"/>
    </source>
</evidence>
<evidence type="ECO:0008006" key="4">
    <source>
        <dbReference type="Google" id="ProtNLM"/>
    </source>
</evidence>
<evidence type="ECO:0000313" key="2">
    <source>
        <dbReference type="EMBL" id="TFV47089.1"/>
    </source>
</evidence>
<organism evidence="2 3">
    <name type="scientific">Bradyrhizobium niftali</name>
    <dbReference type="NCBI Taxonomy" id="2560055"/>
    <lineage>
        <taxon>Bacteria</taxon>
        <taxon>Pseudomonadati</taxon>
        <taxon>Pseudomonadota</taxon>
        <taxon>Alphaproteobacteria</taxon>
        <taxon>Hyphomicrobiales</taxon>
        <taxon>Nitrobacteraceae</taxon>
        <taxon>Bradyrhizobium</taxon>
    </lineage>
</organism>
<feature type="region of interest" description="Disordered" evidence="1">
    <location>
        <begin position="1"/>
        <end position="33"/>
    </location>
</feature>
<gene>
    <name evidence="2" type="ORF">E4K65_18470</name>
</gene>
<dbReference type="AlphaFoldDB" id="A0A4Y9LW53"/>
<proteinExistence type="predicted"/>
<accession>A0A4Y9LW53</accession>
<protein>
    <recommendedName>
        <fullName evidence="4">Heme utilization protein</fullName>
    </recommendedName>
</protein>
<sequence>MRHLTEPVAGVTALTSPVPQPVPRSPHGQPQGRVMNGFRKGLFAVIVAIAFPLTQAGAATSTFDGTWNVRISSSSETCGNGATVAIGINNGQIASSSAAVSASGRVADAGSINVTLSTGIKRAVGFGRLSGTSGSGTWRGALCTGTWTAERM</sequence>
<comment type="caution">
    <text evidence="2">The sequence shown here is derived from an EMBL/GenBank/DDBJ whole genome shotgun (WGS) entry which is preliminary data.</text>
</comment>
<dbReference type="EMBL" id="SPQT01000009">
    <property type="protein sequence ID" value="TFV47089.1"/>
    <property type="molecule type" value="Genomic_DNA"/>
</dbReference>
<dbReference type="Proteomes" id="UP000297966">
    <property type="component" value="Unassembled WGS sequence"/>
</dbReference>
<evidence type="ECO:0000256" key="1">
    <source>
        <dbReference type="SAM" id="MobiDB-lite"/>
    </source>
</evidence>
<name>A0A4Y9LW53_9BRAD</name>